<dbReference type="GO" id="GO:0000270">
    <property type="term" value="P:peptidoglycan metabolic process"/>
    <property type="evidence" value="ECO:0007669"/>
    <property type="project" value="TreeGrafter"/>
</dbReference>
<feature type="region of interest" description="Disordered" evidence="3">
    <location>
        <begin position="39"/>
        <end position="67"/>
    </location>
</feature>
<comment type="caution">
    <text evidence="4">The sequence shown here is derived from an EMBL/GenBank/DDBJ whole genome shotgun (WGS) entry which is preliminary data.</text>
</comment>
<comment type="similarity">
    <text evidence="1">Belongs to the peptidase S13 family.</text>
</comment>
<evidence type="ECO:0000256" key="3">
    <source>
        <dbReference type="SAM" id="MobiDB-lite"/>
    </source>
</evidence>
<name>A0A0C1ZED0_9BACT</name>
<dbReference type="PRINTS" id="PR00922">
    <property type="entry name" value="DADACBPTASE3"/>
</dbReference>
<dbReference type="PANTHER" id="PTHR30023:SF0">
    <property type="entry name" value="PENICILLIN-SENSITIVE CARBOXYPEPTIDASE A"/>
    <property type="match status" value="1"/>
</dbReference>
<organism evidence="4 5">
    <name type="scientific">Enhygromyxa salina</name>
    <dbReference type="NCBI Taxonomy" id="215803"/>
    <lineage>
        <taxon>Bacteria</taxon>
        <taxon>Pseudomonadati</taxon>
        <taxon>Myxococcota</taxon>
        <taxon>Polyangia</taxon>
        <taxon>Nannocystales</taxon>
        <taxon>Nannocystaceae</taxon>
        <taxon>Enhygromyxa</taxon>
    </lineage>
</organism>
<dbReference type="NCBIfam" id="TIGR00666">
    <property type="entry name" value="PBP4"/>
    <property type="match status" value="1"/>
</dbReference>
<dbReference type="SUPFAM" id="SSF56601">
    <property type="entry name" value="beta-lactamase/transpeptidase-like"/>
    <property type="match status" value="1"/>
</dbReference>
<evidence type="ECO:0000313" key="5">
    <source>
        <dbReference type="Proteomes" id="UP000031599"/>
    </source>
</evidence>
<sequence>MVRRLIPVRRPALALGLLGTLGMLGAVTMGIGPQSASPTGFTAIRPAHASPPKAAASEASPTSSEAVSDAPLDVRIDELIAAAALPPELRVGISIVDLATGDSLYEREADTALNPASNAKLVTTAAALARLGPEHRYVTRVHVDANGVENGVVTGKLYLEGGGDPSLVTGEIYELAGQLQAAGITKIRGPIVVDATRFDRDGLPPGFDQKDEFASHRAPGGAMSVNYNTYEVFARPSEILGAAPVLSVQPAIPSLELDASKAKTVAGSRNQLWVSTEEKAGKTIVSFHGEVGIDNGRSSYRYPISDPSRYAGELLMLALSQRGVKLSKTKIESGEVPRDAELVATFRSESLSELCRGVNKFSNNFMAEQILRTLAPGDHATAEASLEQLRAYTQEIGMPQTGLVLGNGSGLYANNLISPRALTYLLGHVYSDFRYRSDYLASLAIMGADGTTRSRLKDSDARDWVRVKTGTLDDVSALSGYASAVGRDPIAFSIIFNGLERKHRAAARGLQDSIAALLAAEAAKTAAN</sequence>
<dbReference type="Gene3D" id="3.40.710.10">
    <property type="entry name" value="DD-peptidase/beta-lactamase superfamily"/>
    <property type="match status" value="2"/>
</dbReference>
<reference evidence="4 5" key="1">
    <citation type="submission" date="2014-12" db="EMBL/GenBank/DDBJ databases">
        <title>Genome assembly of Enhygromyxa salina DSM 15201.</title>
        <authorList>
            <person name="Sharma G."/>
            <person name="Subramanian S."/>
        </authorList>
    </citation>
    <scope>NUCLEOTIDE SEQUENCE [LARGE SCALE GENOMIC DNA]</scope>
    <source>
        <strain evidence="4 5">DSM 15201</strain>
    </source>
</reference>
<proteinExistence type="inferred from homology"/>
<dbReference type="InterPro" id="IPR000667">
    <property type="entry name" value="Peptidase_S13"/>
</dbReference>
<dbReference type="GO" id="GO:0004185">
    <property type="term" value="F:serine-type carboxypeptidase activity"/>
    <property type="evidence" value="ECO:0007669"/>
    <property type="project" value="InterPro"/>
</dbReference>
<dbReference type="GO" id="GO:0006508">
    <property type="term" value="P:proteolysis"/>
    <property type="evidence" value="ECO:0007669"/>
    <property type="project" value="InterPro"/>
</dbReference>
<dbReference type="AlphaFoldDB" id="A0A0C1ZED0"/>
<accession>A0A0C1ZED0</accession>
<protein>
    <submittedName>
        <fullName evidence="4">D-alanyl-D-alanine carboxypeptidase</fullName>
    </submittedName>
</protein>
<evidence type="ECO:0000256" key="1">
    <source>
        <dbReference type="ARBA" id="ARBA00006096"/>
    </source>
</evidence>
<evidence type="ECO:0000313" key="4">
    <source>
        <dbReference type="EMBL" id="KIG16029.1"/>
    </source>
</evidence>
<evidence type="ECO:0000256" key="2">
    <source>
        <dbReference type="ARBA" id="ARBA00022801"/>
    </source>
</evidence>
<feature type="compositionally biased region" description="Low complexity" evidence="3">
    <location>
        <begin position="46"/>
        <end position="67"/>
    </location>
</feature>
<dbReference type="PANTHER" id="PTHR30023">
    <property type="entry name" value="D-ALANYL-D-ALANINE CARBOXYPEPTIDASE"/>
    <property type="match status" value="1"/>
</dbReference>
<dbReference type="Proteomes" id="UP000031599">
    <property type="component" value="Unassembled WGS sequence"/>
</dbReference>
<gene>
    <name evidence="4" type="ORF">DB30_05083</name>
</gene>
<keyword evidence="4" id="KW-0121">Carboxypeptidase</keyword>
<dbReference type="RefSeq" id="WP_052550612.1">
    <property type="nucleotide sequence ID" value="NZ_JMCC02000044.1"/>
</dbReference>
<dbReference type="EMBL" id="JMCC02000044">
    <property type="protein sequence ID" value="KIG16029.1"/>
    <property type="molecule type" value="Genomic_DNA"/>
</dbReference>
<dbReference type="Pfam" id="PF02113">
    <property type="entry name" value="Peptidase_S13"/>
    <property type="match status" value="1"/>
</dbReference>
<keyword evidence="2" id="KW-0378">Hydrolase</keyword>
<keyword evidence="4" id="KW-0645">Protease</keyword>
<dbReference type="Gene3D" id="3.50.80.20">
    <property type="entry name" value="D-Ala-D-Ala carboxypeptidase C, peptidase S13"/>
    <property type="match status" value="1"/>
</dbReference>
<dbReference type="InterPro" id="IPR012338">
    <property type="entry name" value="Beta-lactam/transpept-like"/>
</dbReference>